<dbReference type="InterPro" id="IPR024083">
    <property type="entry name" value="Fumarase/histidase_N"/>
</dbReference>
<feature type="active site" evidence="5">
    <location>
        <position position="317"/>
    </location>
</feature>
<keyword evidence="4 5" id="KW-0456">Lyase</keyword>
<dbReference type="UniPathway" id="UPA00223">
    <property type="reaction ID" value="UER01007"/>
</dbReference>
<dbReference type="InterPro" id="IPR000362">
    <property type="entry name" value="Fumarate_lyase_fam"/>
</dbReference>
<feature type="active site" description="Proton donor/acceptor" evidence="5">
    <location>
        <position position="187"/>
    </location>
</feature>
<evidence type="ECO:0000256" key="3">
    <source>
        <dbReference type="ARBA" id="ARBA00022532"/>
    </source>
</evidence>
<feature type="binding site" description="in site B" evidence="5">
    <location>
        <begin position="128"/>
        <end position="131"/>
    </location>
    <ligand>
        <name>substrate</name>
    </ligand>
</feature>
<dbReference type="InterPro" id="IPR018951">
    <property type="entry name" value="Fumarase_C_C"/>
</dbReference>
<organism evidence="8 9">
    <name type="scientific">Streptomyces viridochromogenes</name>
    <dbReference type="NCBI Taxonomy" id="1938"/>
    <lineage>
        <taxon>Bacteria</taxon>
        <taxon>Bacillati</taxon>
        <taxon>Actinomycetota</taxon>
        <taxon>Actinomycetes</taxon>
        <taxon>Kitasatosporales</taxon>
        <taxon>Streptomycetaceae</taxon>
        <taxon>Streptomyces</taxon>
    </lineage>
</organism>
<dbReference type="Gene3D" id="1.20.200.10">
    <property type="entry name" value="Fumarase/aspartase (Central domain)"/>
    <property type="match status" value="1"/>
</dbReference>
<dbReference type="PATRIC" id="fig|1938.6.peg.4828"/>
<dbReference type="OrthoDB" id="9802809at2"/>
<feature type="binding site" evidence="5">
    <location>
        <position position="318"/>
    </location>
    <ligand>
        <name>substrate</name>
    </ligand>
</feature>
<dbReference type="CDD" id="cd01362">
    <property type="entry name" value="Fumarase_classII"/>
    <property type="match status" value="1"/>
</dbReference>
<feature type="binding site" evidence="5">
    <location>
        <begin position="138"/>
        <end position="140"/>
    </location>
    <ligand>
        <name>substrate</name>
    </ligand>
</feature>
<dbReference type="InterPro" id="IPR020557">
    <property type="entry name" value="Fumarate_lyase_CS"/>
</dbReference>
<gene>
    <name evidence="8" type="primary">aspA</name>
    <name evidence="5" type="synonym">fumC</name>
    <name evidence="8" type="ORF">ADK34_22390</name>
</gene>
<dbReference type="AlphaFoldDB" id="A0A0L8K6L2"/>
<evidence type="ECO:0000313" key="8">
    <source>
        <dbReference type="EMBL" id="KOG21551.1"/>
    </source>
</evidence>
<comment type="similarity">
    <text evidence="1 5">Belongs to the class-II fumarase/aspartase family. Fumarase subfamily.</text>
</comment>
<proteinExistence type="inferred from homology"/>
<evidence type="ECO:0000259" key="7">
    <source>
        <dbReference type="Pfam" id="PF10415"/>
    </source>
</evidence>
<dbReference type="InterPro" id="IPR008948">
    <property type="entry name" value="L-Aspartase-like"/>
</dbReference>
<accession>A0A0L8K6L2</accession>
<dbReference type="GO" id="GO:0005737">
    <property type="term" value="C:cytoplasm"/>
    <property type="evidence" value="ECO:0007669"/>
    <property type="project" value="UniProtKB-SubCell"/>
</dbReference>
<comment type="caution">
    <text evidence="8">The sequence shown here is derived from an EMBL/GenBank/DDBJ whole genome shotgun (WGS) entry which is preliminary data.</text>
</comment>
<comment type="subunit">
    <text evidence="5">Homotetramer.</text>
</comment>
<dbReference type="PROSITE" id="PS00163">
    <property type="entry name" value="FUMARATE_LYASES"/>
    <property type="match status" value="1"/>
</dbReference>
<evidence type="ECO:0000256" key="2">
    <source>
        <dbReference type="ARBA" id="ARBA00022490"/>
    </source>
</evidence>
<comment type="catalytic activity">
    <reaction evidence="5">
        <text>(S)-malate = fumarate + H2O</text>
        <dbReference type="Rhea" id="RHEA:12460"/>
        <dbReference type="ChEBI" id="CHEBI:15377"/>
        <dbReference type="ChEBI" id="CHEBI:15589"/>
        <dbReference type="ChEBI" id="CHEBI:29806"/>
        <dbReference type="EC" id="4.2.1.2"/>
    </reaction>
</comment>
<feature type="binding site" evidence="5">
    <location>
        <begin position="323"/>
        <end position="325"/>
    </location>
    <ligand>
        <name>substrate</name>
    </ligand>
</feature>
<dbReference type="NCBIfam" id="NF008909">
    <property type="entry name" value="PRK12273.1"/>
    <property type="match status" value="1"/>
</dbReference>
<evidence type="ECO:0000313" key="9">
    <source>
        <dbReference type="Proteomes" id="UP000037023"/>
    </source>
</evidence>
<dbReference type="PANTHER" id="PTHR11444">
    <property type="entry name" value="ASPARTATEAMMONIA/ARGININOSUCCINATE/ADENYLOSUCCINATE LYASE"/>
    <property type="match status" value="1"/>
</dbReference>
<dbReference type="GO" id="GO:0006099">
    <property type="term" value="P:tricarboxylic acid cycle"/>
    <property type="evidence" value="ECO:0007669"/>
    <property type="project" value="UniProtKB-UniRule"/>
</dbReference>
<protein>
    <recommendedName>
        <fullName evidence="5">Fumarate hydratase class II</fullName>
        <shortName evidence="5">Fumarase C</shortName>
        <ecNumber evidence="5">4.2.1.2</ecNumber>
    </recommendedName>
    <alternativeName>
        <fullName evidence="5">Aerobic fumarase</fullName>
    </alternativeName>
    <alternativeName>
        <fullName evidence="5">Iron-independent fumarase</fullName>
    </alternativeName>
</protein>
<reference evidence="8 9" key="1">
    <citation type="submission" date="2015-06" db="EMBL/GenBank/DDBJ databases">
        <authorList>
            <person name="Hoefler B.C."/>
            <person name="Straight P.D."/>
        </authorList>
    </citation>
    <scope>NUCLEOTIDE SEQUENCE [LARGE SCALE GENOMIC DNA]</scope>
    <source>
        <strain evidence="8 9">NRRL 3427</strain>
    </source>
</reference>
<dbReference type="GO" id="GO:0004333">
    <property type="term" value="F:fumarate hydratase activity"/>
    <property type="evidence" value="ECO:0007669"/>
    <property type="project" value="UniProtKB-UniRule"/>
</dbReference>
<dbReference type="FunFam" id="1.20.200.10:FF:000001">
    <property type="entry name" value="Fumarate hydratase, mitochondrial"/>
    <property type="match status" value="1"/>
</dbReference>
<dbReference type="Gene3D" id="1.10.40.30">
    <property type="entry name" value="Fumarase/aspartase (C-terminal domain)"/>
    <property type="match status" value="1"/>
</dbReference>
<dbReference type="PRINTS" id="PR00149">
    <property type="entry name" value="FUMRATELYASE"/>
</dbReference>
<dbReference type="EC" id="4.2.1.2" evidence="5"/>
<comment type="function">
    <text evidence="5">Involved in the TCA cycle. Catalyzes the stereospecific interconversion of fumarate to L-malate.</text>
</comment>
<keyword evidence="2 5" id="KW-0963">Cytoplasm</keyword>
<dbReference type="FunFam" id="1.10.275.10:FF:000001">
    <property type="entry name" value="Fumarate hydratase, mitochondrial"/>
    <property type="match status" value="1"/>
</dbReference>
<feature type="site" description="Important for catalytic activity" evidence="5">
    <location>
        <position position="330"/>
    </location>
</feature>
<evidence type="ECO:0000256" key="5">
    <source>
        <dbReference type="HAMAP-Rule" id="MF_00743"/>
    </source>
</evidence>
<comment type="subcellular location">
    <subcellularLocation>
        <location evidence="5">Cytoplasm</location>
    </subcellularLocation>
</comment>
<feature type="domain" description="Fumarate lyase N-terminal" evidence="6">
    <location>
        <begin position="15"/>
        <end position="341"/>
    </location>
</feature>
<dbReference type="Pfam" id="PF00206">
    <property type="entry name" value="Lyase_1"/>
    <property type="match status" value="1"/>
</dbReference>
<dbReference type="Pfam" id="PF10415">
    <property type="entry name" value="FumaraseC_C"/>
    <property type="match status" value="1"/>
</dbReference>
<dbReference type="InterPro" id="IPR022761">
    <property type="entry name" value="Fumarate_lyase_N"/>
</dbReference>
<keyword evidence="3 5" id="KW-0816">Tricarboxylic acid cycle</keyword>
<feature type="domain" description="Fumarase C C-terminal" evidence="7">
    <location>
        <begin position="408"/>
        <end position="465"/>
    </location>
</feature>
<dbReference type="PANTHER" id="PTHR11444:SF22">
    <property type="entry name" value="FUMARATE HYDRATASE CLASS II"/>
    <property type="match status" value="1"/>
</dbReference>
<feature type="binding site" evidence="5">
    <location>
        <begin position="101"/>
        <end position="103"/>
    </location>
    <ligand>
        <name>substrate</name>
    </ligand>
</feature>
<dbReference type="InterPro" id="IPR005677">
    <property type="entry name" value="Fum_hydII"/>
</dbReference>
<dbReference type="GO" id="GO:0006106">
    <property type="term" value="P:fumarate metabolic process"/>
    <property type="evidence" value="ECO:0007669"/>
    <property type="project" value="InterPro"/>
</dbReference>
<evidence type="ECO:0000259" key="6">
    <source>
        <dbReference type="Pfam" id="PF00206"/>
    </source>
</evidence>
<comment type="pathway">
    <text evidence="5">Carbohydrate metabolism; tricarboxylic acid cycle; (S)-malate from fumarate: step 1/1.</text>
</comment>
<dbReference type="SUPFAM" id="SSF48557">
    <property type="entry name" value="L-aspartase-like"/>
    <property type="match status" value="1"/>
</dbReference>
<name>A0A0L8K6L2_STRVR</name>
<dbReference type="RefSeq" id="WP_033201354.1">
    <property type="nucleotide sequence ID" value="NZ_LGUP01000260.1"/>
</dbReference>
<evidence type="ECO:0000256" key="4">
    <source>
        <dbReference type="ARBA" id="ARBA00023239"/>
    </source>
</evidence>
<dbReference type="Proteomes" id="UP000037023">
    <property type="component" value="Unassembled WGS sequence"/>
</dbReference>
<comment type="miscellaneous">
    <text evidence="5">There are 2 substrate-binding sites: the catalytic A site, and the non-catalytic B site that may play a role in the transfer of substrate or product between the active site and the solvent. Alternatively, the B site may bind allosteric effectors.</text>
</comment>
<dbReference type="EMBL" id="LGUP01000260">
    <property type="protein sequence ID" value="KOG21551.1"/>
    <property type="molecule type" value="Genomic_DNA"/>
</dbReference>
<evidence type="ECO:0000256" key="1">
    <source>
        <dbReference type="ARBA" id="ARBA00009084"/>
    </source>
</evidence>
<dbReference type="HAMAP" id="MF_00743">
    <property type="entry name" value="FumaraseC"/>
    <property type="match status" value="1"/>
</dbReference>
<feature type="binding site" evidence="5">
    <location>
        <position position="186"/>
    </location>
    <ligand>
        <name>substrate</name>
    </ligand>
</feature>
<dbReference type="Gene3D" id="1.10.275.10">
    <property type="entry name" value="Fumarase/aspartase (N-terminal domain)"/>
    <property type="match status" value="1"/>
</dbReference>
<sequence>MNGTDDYRIEHDSMGEVRVPAHAKWRAQTQRAVENFPISGQRLERAHIEALARIKAAAAKVNAELGVIDTDRAEAIASAAEEVAGGRWDEHFPVDVFQTGSGTSSNMNTNEVIATLATERLPEGREVHPNDHVNASQSSNDVFPSSIHIAATGAVTHDLIPALDHLAAALERKSAEFATVVKSGRTHLMDATPVTLGQEFGGYAAQVRYGAERLRTALPRLAELPLGGTAVGTGINTPAGFSAAVIAEVARATGLPLTEARDHFEAQGARDGLVETSGQLRTLAVSLTKIANDLRWMASGPRTGLAEINLPDLQPGSSIMPGKVNPVIPEAVLMVAAQVTGNDTTVAVAGAAGNFELNVMLPVMAKNLLESVRLLANASRLLADRTVDGITANAERAREYAESSPSVVTPLNKYIGYEEAAKVAKKSLAERKTIREVVLESGYVERGDLTVEQLDEALDVLRMTRQ</sequence>